<evidence type="ECO:0000313" key="2">
    <source>
        <dbReference type="EMBL" id="KZT65601.1"/>
    </source>
</evidence>
<keyword evidence="3" id="KW-1185">Reference proteome</keyword>
<feature type="transmembrane region" description="Helical" evidence="1">
    <location>
        <begin position="107"/>
        <end position="127"/>
    </location>
</feature>
<evidence type="ECO:0000313" key="3">
    <source>
        <dbReference type="Proteomes" id="UP000076727"/>
    </source>
</evidence>
<feature type="transmembrane region" description="Helical" evidence="1">
    <location>
        <begin position="139"/>
        <end position="156"/>
    </location>
</feature>
<dbReference type="OrthoDB" id="10062838at2759"/>
<feature type="transmembrane region" description="Helical" evidence="1">
    <location>
        <begin position="12"/>
        <end position="29"/>
    </location>
</feature>
<gene>
    <name evidence="2" type="ORF">DAEQUDRAFT_716388</name>
</gene>
<dbReference type="PANTHER" id="PTHR19346:SF4">
    <property type="entry name" value="SUGAR PHOSPHATE TRANSPORTER DOMAIN-CONTAINING PROTEIN"/>
    <property type="match status" value="1"/>
</dbReference>
<dbReference type="Proteomes" id="UP000076727">
    <property type="component" value="Unassembled WGS sequence"/>
</dbReference>
<protein>
    <recommendedName>
        <fullName evidence="4">EamA domain-containing protein</fullName>
    </recommendedName>
</protein>
<name>A0A165MF59_9APHY</name>
<feature type="transmembrane region" description="Helical" evidence="1">
    <location>
        <begin position="163"/>
        <end position="182"/>
    </location>
</feature>
<dbReference type="PANTHER" id="PTHR19346">
    <property type="entry name" value="SUGAR PHOSPHATE TRANSPORTER DOMAIN-CONTAINING PROTEIN"/>
    <property type="match status" value="1"/>
</dbReference>
<feature type="transmembrane region" description="Helical" evidence="1">
    <location>
        <begin position="372"/>
        <end position="390"/>
    </location>
</feature>
<feature type="transmembrane region" description="Helical" evidence="1">
    <location>
        <begin position="49"/>
        <end position="71"/>
    </location>
</feature>
<dbReference type="InterPro" id="IPR037185">
    <property type="entry name" value="EmrE-like"/>
</dbReference>
<dbReference type="InterPro" id="IPR026505">
    <property type="entry name" value="Solute_c_fam_35_mem_F3/F4"/>
</dbReference>
<dbReference type="AlphaFoldDB" id="A0A165MF59"/>
<evidence type="ECO:0000256" key="1">
    <source>
        <dbReference type="SAM" id="Phobius"/>
    </source>
</evidence>
<keyword evidence="1" id="KW-0812">Transmembrane</keyword>
<sequence length="411" mass="44630">MASRREGLQIHVGGKAAVALFALSLVGFVTESQLTQYVQTNLEYRQPYFIFYIVHSSFAIMLPLHLAFLAMTTRQYPRELWILLISALRQHLSPARIRPAEFPRRRFAWLLTFLTIGATMPGLLWFIAVSLAPVTDITALWNTNAFFAYLLSVRIFKLKWEPVRLAAVILATVGATVVVYGGSGSSPDAPEAASHAGANNRAPLAGDLLSLLASILYGVYQVLYKLYAALPTDPEELLDAEPPVDAYTRIPSDDELEEDVVAAVPEPSIVPPFGLYPNMLTSFIGLCTFLVLWIPIPILHILGISHFALPTSMGQILSIVGISLTGVMFNAGFMILLGIWGPIVTSVGSLLTIVMMFVSDIIFGGAAGTVTVWSLLGSGAIVIAFGVLAYDMVKRKHLPPGLHARQPSVAP</sequence>
<dbReference type="SUPFAM" id="SSF103481">
    <property type="entry name" value="Multidrug resistance efflux transporter EmrE"/>
    <property type="match status" value="1"/>
</dbReference>
<feature type="transmembrane region" description="Helical" evidence="1">
    <location>
        <begin position="316"/>
        <end position="340"/>
    </location>
</feature>
<accession>A0A165MF59</accession>
<dbReference type="EMBL" id="KV429103">
    <property type="protein sequence ID" value="KZT65601.1"/>
    <property type="molecule type" value="Genomic_DNA"/>
</dbReference>
<organism evidence="2 3">
    <name type="scientific">Daedalea quercina L-15889</name>
    <dbReference type="NCBI Taxonomy" id="1314783"/>
    <lineage>
        <taxon>Eukaryota</taxon>
        <taxon>Fungi</taxon>
        <taxon>Dikarya</taxon>
        <taxon>Basidiomycota</taxon>
        <taxon>Agaricomycotina</taxon>
        <taxon>Agaricomycetes</taxon>
        <taxon>Polyporales</taxon>
        <taxon>Fomitopsis</taxon>
    </lineage>
</organism>
<reference evidence="2 3" key="1">
    <citation type="journal article" date="2016" name="Mol. Biol. Evol.">
        <title>Comparative Genomics of Early-Diverging Mushroom-Forming Fungi Provides Insights into the Origins of Lignocellulose Decay Capabilities.</title>
        <authorList>
            <person name="Nagy L.G."/>
            <person name="Riley R."/>
            <person name="Tritt A."/>
            <person name="Adam C."/>
            <person name="Daum C."/>
            <person name="Floudas D."/>
            <person name="Sun H."/>
            <person name="Yadav J.S."/>
            <person name="Pangilinan J."/>
            <person name="Larsson K.H."/>
            <person name="Matsuura K."/>
            <person name="Barry K."/>
            <person name="Labutti K."/>
            <person name="Kuo R."/>
            <person name="Ohm R.A."/>
            <person name="Bhattacharya S.S."/>
            <person name="Shirouzu T."/>
            <person name="Yoshinaga Y."/>
            <person name="Martin F.M."/>
            <person name="Grigoriev I.V."/>
            <person name="Hibbett D.S."/>
        </authorList>
    </citation>
    <scope>NUCLEOTIDE SEQUENCE [LARGE SCALE GENOMIC DNA]</scope>
    <source>
        <strain evidence="2 3">L-15889</strain>
    </source>
</reference>
<proteinExistence type="predicted"/>
<feature type="transmembrane region" description="Helical" evidence="1">
    <location>
        <begin position="202"/>
        <end position="220"/>
    </location>
</feature>
<feature type="transmembrane region" description="Helical" evidence="1">
    <location>
        <begin position="283"/>
        <end position="304"/>
    </location>
</feature>
<dbReference type="STRING" id="1314783.A0A165MF59"/>
<keyword evidence="1" id="KW-1133">Transmembrane helix</keyword>
<keyword evidence="1" id="KW-0472">Membrane</keyword>
<evidence type="ECO:0008006" key="4">
    <source>
        <dbReference type="Google" id="ProtNLM"/>
    </source>
</evidence>